<name>A0AAW0FKF3_9APHY</name>
<proteinExistence type="predicted"/>
<sequence>MQTATAYYHPHPFQTSLKPQHQAVSSIPSGETSGMGLRMSVSHLLSRAYMLPCSAAAQAFNQLAQPTSRFQLALDVLFPLLDSNVELQKRILVSYILYSLYAPHPIAMNPFRSALVSTFDNEKEQAIRVSNAGGISENEQLIWVLWKILRGDGNDIAPFTPTNLATSPLPPKLRASNLSLEGDTPPDRPKFDPFGPTTVDGPNGSVRGNQDVFATAEQDKEANTFAEGMSLVLAARDRVLTLSEQRMLAPLIPHLAESAAITSIDLAPVISMNPAIAQPLLIALLIRASSTSLGISPYLEILRHLPPTLPSFDIIGRLLRDPTVINDPVTGGRTTVADLVRSEVLGWFIHEAIGWLDRAEQEEREGSISDDRFAKGLQNLCRFFNSLIKLGIIDPASDADSTEMAHFTLRNSIFEEANSLYRVLANGKF</sequence>
<organism evidence="2 3">
    <name type="scientific">Cerrena zonata</name>
    <dbReference type="NCBI Taxonomy" id="2478898"/>
    <lineage>
        <taxon>Eukaryota</taxon>
        <taxon>Fungi</taxon>
        <taxon>Dikarya</taxon>
        <taxon>Basidiomycota</taxon>
        <taxon>Agaricomycotina</taxon>
        <taxon>Agaricomycetes</taxon>
        <taxon>Polyporales</taxon>
        <taxon>Cerrenaceae</taxon>
        <taxon>Cerrena</taxon>
    </lineage>
</organism>
<keyword evidence="3" id="KW-1185">Reference proteome</keyword>
<evidence type="ECO:0000313" key="2">
    <source>
        <dbReference type="EMBL" id="KAK7680039.1"/>
    </source>
</evidence>
<accession>A0AAW0FKF3</accession>
<dbReference type="EMBL" id="JASBNA010000053">
    <property type="protein sequence ID" value="KAK7680039.1"/>
    <property type="molecule type" value="Genomic_DNA"/>
</dbReference>
<dbReference type="AlphaFoldDB" id="A0AAW0FKF3"/>
<dbReference type="InterPro" id="IPR019312">
    <property type="entry name" value="CNOT11"/>
</dbReference>
<reference evidence="2 3" key="1">
    <citation type="submission" date="2022-09" db="EMBL/GenBank/DDBJ databases">
        <authorList>
            <person name="Palmer J.M."/>
        </authorList>
    </citation>
    <scope>NUCLEOTIDE SEQUENCE [LARGE SCALE GENOMIC DNA]</scope>
    <source>
        <strain evidence="2 3">DSM 7382</strain>
    </source>
</reference>
<feature type="region of interest" description="Disordered" evidence="1">
    <location>
        <begin position="167"/>
        <end position="209"/>
    </location>
</feature>
<dbReference type="GO" id="GO:0030014">
    <property type="term" value="C:CCR4-NOT complex"/>
    <property type="evidence" value="ECO:0007669"/>
    <property type="project" value="InterPro"/>
</dbReference>
<dbReference type="Pfam" id="PF10155">
    <property type="entry name" value="CNOT11"/>
    <property type="match status" value="1"/>
</dbReference>
<gene>
    <name evidence="2" type="ORF">QCA50_016985</name>
</gene>
<evidence type="ECO:0008006" key="4">
    <source>
        <dbReference type="Google" id="ProtNLM"/>
    </source>
</evidence>
<dbReference type="Proteomes" id="UP001385951">
    <property type="component" value="Unassembled WGS sequence"/>
</dbReference>
<evidence type="ECO:0000313" key="3">
    <source>
        <dbReference type="Proteomes" id="UP001385951"/>
    </source>
</evidence>
<comment type="caution">
    <text evidence="2">The sequence shown here is derived from an EMBL/GenBank/DDBJ whole genome shotgun (WGS) entry which is preliminary data.</text>
</comment>
<protein>
    <recommendedName>
        <fullName evidence="4">CCR4-NOT transcription complex subunit 11</fullName>
    </recommendedName>
</protein>
<evidence type="ECO:0000256" key="1">
    <source>
        <dbReference type="SAM" id="MobiDB-lite"/>
    </source>
</evidence>